<gene>
    <name evidence="8" type="ordered locus">Glov_1162</name>
</gene>
<dbReference type="InterPro" id="IPR052049">
    <property type="entry name" value="Electron_transfer_protein"/>
</dbReference>
<dbReference type="Proteomes" id="UP000002420">
    <property type="component" value="Chromosome"/>
</dbReference>
<evidence type="ECO:0000256" key="2">
    <source>
        <dbReference type="ARBA" id="ARBA00008929"/>
    </source>
</evidence>
<keyword evidence="5 7" id="KW-1133">Transmembrane helix</keyword>
<evidence type="ECO:0000256" key="7">
    <source>
        <dbReference type="SAM" id="Phobius"/>
    </source>
</evidence>
<evidence type="ECO:0000256" key="6">
    <source>
        <dbReference type="ARBA" id="ARBA00023136"/>
    </source>
</evidence>
<evidence type="ECO:0000256" key="5">
    <source>
        <dbReference type="ARBA" id="ARBA00022989"/>
    </source>
</evidence>
<dbReference type="HOGENOM" id="CLU_045348_1_2_7"/>
<dbReference type="InterPro" id="IPR005614">
    <property type="entry name" value="NrfD-like"/>
</dbReference>
<dbReference type="KEGG" id="glo:Glov_1162"/>
<feature type="transmembrane region" description="Helical" evidence="7">
    <location>
        <begin position="23"/>
        <end position="45"/>
    </location>
</feature>
<dbReference type="OrthoDB" id="112837at2"/>
<dbReference type="Pfam" id="PF03916">
    <property type="entry name" value="NrfD"/>
    <property type="match status" value="1"/>
</dbReference>
<dbReference type="Gene3D" id="1.20.1630.10">
    <property type="entry name" value="Formate dehydrogenase/DMSO reductase domain"/>
    <property type="match status" value="1"/>
</dbReference>
<keyword evidence="9" id="KW-1185">Reference proteome</keyword>
<feature type="transmembrane region" description="Helical" evidence="7">
    <location>
        <begin position="295"/>
        <end position="316"/>
    </location>
</feature>
<evidence type="ECO:0000256" key="3">
    <source>
        <dbReference type="ARBA" id="ARBA00022475"/>
    </source>
</evidence>
<evidence type="ECO:0000256" key="1">
    <source>
        <dbReference type="ARBA" id="ARBA00004651"/>
    </source>
</evidence>
<dbReference type="EMBL" id="CP001089">
    <property type="protein sequence ID" value="ACD94884.1"/>
    <property type="molecule type" value="Genomic_DNA"/>
</dbReference>
<feature type="transmembrane region" description="Helical" evidence="7">
    <location>
        <begin position="99"/>
        <end position="122"/>
    </location>
</feature>
<feature type="transmembrane region" description="Helical" evidence="7">
    <location>
        <begin position="57"/>
        <end position="79"/>
    </location>
</feature>
<accession>B3E6Q9</accession>
<feature type="transmembrane region" description="Helical" evidence="7">
    <location>
        <begin position="255"/>
        <end position="274"/>
    </location>
</feature>
<dbReference type="PANTHER" id="PTHR34856:SF2">
    <property type="entry name" value="PROTEIN NRFD"/>
    <property type="match status" value="1"/>
</dbReference>
<keyword evidence="4 7" id="KW-0812">Transmembrane</keyword>
<evidence type="ECO:0000313" key="8">
    <source>
        <dbReference type="EMBL" id="ACD94884.1"/>
    </source>
</evidence>
<sequence>MELTITGANAMTNPVLHIWDWRVSLYLFLGGLSAGLAVMSSLMHLQKKEDRIPAGETVFMVAPWLVPVILGIGMFFIFLDLDRKLNVFWFYLTIQPLSPMSWGSWGLLLFTPISLLFAYGTLPEQRREWLYRLPFMDDLATWVKPRMQYLALANAAMGVFIGIYTGVLLSAFVARPLWNTAILPMLFLCSAMSAGAALMIVLAKDQCVKLFYTKVDIGLIIAEMIIIPLFFYGQYVSSESQRLSIMPFFSLNHEYLWYTASLLFIGVIFPLALVMKLAEIKECHETLCSSDILKMNLSAGLVLLGSLVIRLTFVYAGQISKLV</sequence>
<evidence type="ECO:0000256" key="4">
    <source>
        <dbReference type="ARBA" id="ARBA00022692"/>
    </source>
</evidence>
<feature type="transmembrane region" description="Helical" evidence="7">
    <location>
        <begin position="215"/>
        <end position="235"/>
    </location>
</feature>
<dbReference type="PANTHER" id="PTHR34856">
    <property type="entry name" value="PROTEIN NRFD"/>
    <property type="match status" value="1"/>
</dbReference>
<comment type="subcellular location">
    <subcellularLocation>
        <location evidence="1">Cell membrane</location>
        <topology evidence="1">Multi-pass membrane protein</topology>
    </subcellularLocation>
</comment>
<feature type="transmembrane region" description="Helical" evidence="7">
    <location>
        <begin position="180"/>
        <end position="203"/>
    </location>
</feature>
<name>B3E6Q9_TRIL1</name>
<keyword evidence="6 7" id="KW-0472">Membrane</keyword>
<dbReference type="eggNOG" id="COG3301">
    <property type="taxonomic scope" value="Bacteria"/>
</dbReference>
<dbReference type="AlphaFoldDB" id="B3E6Q9"/>
<proteinExistence type="inferred from homology"/>
<feature type="transmembrane region" description="Helical" evidence="7">
    <location>
        <begin position="149"/>
        <end position="174"/>
    </location>
</feature>
<keyword evidence="3" id="KW-1003">Cell membrane</keyword>
<protein>
    <submittedName>
        <fullName evidence="8">Polysulphide reductase NrfD</fullName>
    </submittedName>
</protein>
<evidence type="ECO:0000313" key="9">
    <source>
        <dbReference type="Proteomes" id="UP000002420"/>
    </source>
</evidence>
<dbReference type="GO" id="GO:0005886">
    <property type="term" value="C:plasma membrane"/>
    <property type="evidence" value="ECO:0007669"/>
    <property type="project" value="UniProtKB-SubCell"/>
</dbReference>
<organism evidence="8 9">
    <name type="scientific">Trichlorobacter lovleyi (strain ATCC BAA-1151 / DSM 17278 / SZ)</name>
    <name type="common">Geobacter lovleyi</name>
    <dbReference type="NCBI Taxonomy" id="398767"/>
    <lineage>
        <taxon>Bacteria</taxon>
        <taxon>Pseudomonadati</taxon>
        <taxon>Thermodesulfobacteriota</taxon>
        <taxon>Desulfuromonadia</taxon>
        <taxon>Geobacterales</taxon>
        <taxon>Geobacteraceae</taxon>
        <taxon>Trichlorobacter</taxon>
    </lineage>
</organism>
<comment type="similarity">
    <text evidence="2">Belongs to the NrfD family.</text>
</comment>
<dbReference type="RefSeq" id="WP_012469233.1">
    <property type="nucleotide sequence ID" value="NC_010814.1"/>
</dbReference>
<dbReference type="STRING" id="398767.Glov_1162"/>
<reference evidence="8 9" key="1">
    <citation type="submission" date="2008-05" db="EMBL/GenBank/DDBJ databases">
        <title>Complete sequence of chromosome of Geobacter lovleyi SZ.</title>
        <authorList>
            <consortium name="US DOE Joint Genome Institute"/>
            <person name="Lucas S."/>
            <person name="Copeland A."/>
            <person name="Lapidus A."/>
            <person name="Glavina del Rio T."/>
            <person name="Dalin E."/>
            <person name="Tice H."/>
            <person name="Bruce D."/>
            <person name="Goodwin L."/>
            <person name="Pitluck S."/>
            <person name="Chertkov O."/>
            <person name="Meincke L."/>
            <person name="Brettin T."/>
            <person name="Detter J.C."/>
            <person name="Han C."/>
            <person name="Tapia R."/>
            <person name="Kuske C.R."/>
            <person name="Schmutz J."/>
            <person name="Larimer F."/>
            <person name="Land M."/>
            <person name="Hauser L."/>
            <person name="Kyrpides N."/>
            <person name="Mikhailova N."/>
            <person name="Sung Y."/>
            <person name="Fletcher K.E."/>
            <person name="Ritalahti K.M."/>
            <person name="Loeffler F.E."/>
            <person name="Richardson P."/>
        </authorList>
    </citation>
    <scope>NUCLEOTIDE SEQUENCE [LARGE SCALE GENOMIC DNA]</scope>
    <source>
        <strain evidence="9">ATCC BAA-1151 / DSM 17278 / SZ</strain>
    </source>
</reference>